<dbReference type="Proteomes" id="UP000059419">
    <property type="component" value="Chromosome 1"/>
</dbReference>
<dbReference type="AlphaFoldDB" id="A0A0U5KY20"/>
<dbReference type="EMBL" id="LN907827">
    <property type="protein sequence ID" value="CUU23129.1"/>
    <property type="molecule type" value="Genomic_DNA"/>
</dbReference>
<dbReference type="OrthoDB" id="6510809at2"/>
<dbReference type="RefSeq" id="WP_067428253.1">
    <property type="nucleotide sequence ID" value="NZ_JACSXG010000005.1"/>
</dbReference>
<proteinExistence type="predicted"/>
<dbReference type="SUPFAM" id="SSF51126">
    <property type="entry name" value="Pectin lyase-like"/>
    <property type="match status" value="1"/>
</dbReference>
<dbReference type="Gene3D" id="2.160.20.10">
    <property type="entry name" value="Single-stranded right-handed beta-helix, Pectin lyase-like"/>
    <property type="match status" value="1"/>
</dbReference>
<dbReference type="PATRIC" id="fig|1619313.3.peg.931"/>
<sequence length="585" mass="63765">MIEVNSFAELRTTVPAKQGDVATLKRYYAGDNTFRGGGEFVAFTFTGNSPYPDNGGTVAVGTNYFWRRTINDPALINVLHFGARANGTTDDNDAVMRYLNWARTWNTEVNGLPIRFPAGKYLISPIDTSATEFGFFGLYGDDVELGAVPRTTIISTKSDQPVFKIKARRTAIRGIAWNGQASADINTNTAAIAASMCTNAQPFLENIITQGQSTNVTCFKAQNAGGTVFKLIDTFDSKFDQIYTGNTFGRVFDVGWSDSPGGGWNHSTAIEITNSNFQSGYGDATLYMPRMTQGLISNVWIERTRYPGNLSEGQWKIQVFNLEGCSNPLNLDNSRVLMSQINLQAGAKLSTAMSSPRWLSGYEYGWRRDENFGTQLTGSLRVGHFSGYRLNNSTDTDNWYRVGAFNFPIANQQWVAEFIGRASTADPSGTAGSPTATVSTGVTEINLQRGSSVWVDMFHRGSPAIIDARYNRQGVDFVELWVKLKAGSGDTMFNLKTTGPTRFDAGVCSQFSPDFSLITDLTKLGPTKPQMRFALHNGLAGIGANEKGVLTLATAVAAKPVNATTPGGYITVNINGVDHKLAYYD</sequence>
<organism evidence="1 2">
    <name type="scientific">Duffyella gerundensis</name>
    <dbReference type="NCBI Taxonomy" id="1619313"/>
    <lineage>
        <taxon>Bacteria</taxon>
        <taxon>Pseudomonadati</taxon>
        <taxon>Pseudomonadota</taxon>
        <taxon>Gammaproteobacteria</taxon>
        <taxon>Enterobacterales</taxon>
        <taxon>Erwiniaceae</taxon>
        <taxon>Duffyella</taxon>
    </lineage>
</organism>
<protein>
    <submittedName>
        <fullName evidence="1">Phage-like EPS depolymerase</fullName>
    </submittedName>
</protein>
<evidence type="ECO:0000313" key="2">
    <source>
        <dbReference type="Proteomes" id="UP000059419"/>
    </source>
</evidence>
<dbReference type="KEGG" id="ege:EM595_0893"/>
<accession>A0A0U5KY20</accession>
<dbReference type="STRING" id="1619313.EM595_0893"/>
<reference evidence="2" key="1">
    <citation type="submission" date="2015-11" db="EMBL/GenBank/DDBJ databases">
        <authorList>
            <person name="Blom J."/>
        </authorList>
    </citation>
    <scope>NUCLEOTIDE SEQUENCE [LARGE SCALE GENOMIC DNA]</scope>
</reference>
<gene>
    <name evidence="1" type="ORF">EM595_0893</name>
</gene>
<dbReference type="InterPro" id="IPR011050">
    <property type="entry name" value="Pectin_lyase_fold/virulence"/>
</dbReference>
<dbReference type="InterPro" id="IPR012334">
    <property type="entry name" value="Pectin_lyas_fold"/>
</dbReference>
<name>A0A0U5KY20_9GAMM</name>
<evidence type="ECO:0000313" key="1">
    <source>
        <dbReference type="EMBL" id="CUU23129.1"/>
    </source>
</evidence>
<keyword evidence="2" id="KW-1185">Reference proteome</keyword>